<accession>A0ABP1RAY5</accession>
<evidence type="ECO:0000256" key="1">
    <source>
        <dbReference type="ARBA" id="ARBA00022737"/>
    </source>
</evidence>
<dbReference type="PROSITE" id="PS50088">
    <property type="entry name" value="ANK_REPEAT"/>
    <property type="match status" value="1"/>
</dbReference>
<dbReference type="Gene3D" id="1.25.40.20">
    <property type="entry name" value="Ankyrin repeat-containing domain"/>
    <property type="match status" value="1"/>
</dbReference>
<keyword evidence="5" id="KW-1185">Reference proteome</keyword>
<dbReference type="PANTHER" id="PTHR24198:SF165">
    <property type="entry name" value="ANKYRIN REPEAT-CONTAINING PROTEIN-RELATED"/>
    <property type="match status" value="1"/>
</dbReference>
<protein>
    <recommendedName>
        <fullName evidence="6">Ankyrin repeat protein</fullName>
    </recommendedName>
</protein>
<dbReference type="PANTHER" id="PTHR24198">
    <property type="entry name" value="ANKYRIN REPEAT AND PROTEIN KINASE DOMAIN-CONTAINING PROTEIN"/>
    <property type="match status" value="1"/>
</dbReference>
<organism evidence="4 5">
    <name type="scientific">Orchesella dallaii</name>
    <dbReference type="NCBI Taxonomy" id="48710"/>
    <lineage>
        <taxon>Eukaryota</taxon>
        <taxon>Metazoa</taxon>
        <taxon>Ecdysozoa</taxon>
        <taxon>Arthropoda</taxon>
        <taxon>Hexapoda</taxon>
        <taxon>Collembola</taxon>
        <taxon>Entomobryomorpha</taxon>
        <taxon>Entomobryoidea</taxon>
        <taxon>Orchesellidae</taxon>
        <taxon>Orchesellinae</taxon>
        <taxon>Orchesella</taxon>
    </lineage>
</organism>
<proteinExistence type="predicted"/>
<keyword evidence="1" id="KW-0677">Repeat</keyword>
<dbReference type="SMART" id="SM00248">
    <property type="entry name" value="ANK"/>
    <property type="match status" value="7"/>
</dbReference>
<dbReference type="Pfam" id="PF00023">
    <property type="entry name" value="Ank"/>
    <property type="match status" value="1"/>
</dbReference>
<dbReference type="InterPro" id="IPR036770">
    <property type="entry name" value="Ankyrin_rpt-contain_sf"/>
</dbReference>
<comment type="caution">
    <text evidence="4">The sequence shown here is derived from an EMBL/GenBank/DDBJ whole genome shotgun (WGS) entry which is preliminary data.</text>
</comment>
<feature type="repeat" description="ANK" evidence="3">
    <location>
        <begin position="273"/>
        <end position="305"/>
    </location>
</feature>
<dbReference type="InterPro" id="IPR002110">
    <property type="entry name" value="Ankyrin_rpt"/>
</dbReference>
<gene>
    <name evidence="4" type="ORF">ODALV1_LOCUS20791</name>
</gene>
<keyword evidence="2 3" id="KW-0040">ANK repeat</keyword>
<sequence length="706" mass="79582">MFRKLMEMRFERIQRDDGNGSTSIFQKFWKLYIQNTNPVKVFTNAHMFAALQLLFPSYAEKFQTTLVGNRQIESGKLCFIGILEKKDTDEETPRFVHRTFAEYFLGLLVAKMLTKQSEFDSWFPSRKAVINSFIQKVLQTTHSLGDLLSSCKVGKFEGIESASFQNPVICYFINAHLKQIGAHVNKGCQWTNDALEVYYGLAACSFHDYPALCSRIVEPKAHKELLSKYDVKLQDLILLSAKYSGLDLFKPLYNFLMENLTKESFQTSSSPAFRITPLHVAVERGNFVIAEFLLNVPKDKSLEDAKYLIHCCVGGSIADSPASISQKNQIISLLLRKNKECINEPLPDGSPPLLSSRVHIKLLQHLLKSGVDVNVTNNGESILHKITENEISPQNYHDLLLLLVNSGFSEFHTSDSKKRILLHAAVETIELMEKTLKLFLSHGVNFNAVDGLGDSVLFYTLRSGRSVNFTRTLIAFGADLTLKNFENENVFNVCARFGNHHALEFFLSCNEINITGVVEGDITGSTPFIKGLTFGKGLTVHIIQLMEEKGLEINKEVASKGLLNLLCNTNLTTLHLVFDAEFVAVADYLIRKGGVLACKNKERPWELDETRKTMDSIIQAINCNSLLLKELEKRGIKIETLTDHNSDALYKELQASYPQSFEKLCVSLIACNQTKPFVLLKWCLQTDSQNTKAPHERPINPPLNFS</sequence>
<evidence type="ECO:0000313" key="5">
    <source>
        <dbReference type="Proteomes" id="UP001642540"/>
    </source>
</evidence>
<dbReference type="Proteomes" id="UP001642540">
    <property type="component" value="Unassembled WGS sequence"/>
</dbReference>
<evidence type="ECO:0000256" key="2">
    <source>
        <dbReference type="ARBA" id="ARBA00023043"/>
    </source>
</evidence>
<evidence type="ECO:0008006" key="6">
    <source>
        <dbReference type="Google" id="ProtNLM"/>
    </source>
</evidence>
<evidence type="ECO:0000256" key="3">
    <source>
        <dbReference type="PROSITE-ProRule" id="PRU00023"/>
    </source>
</evidence>
<name>A0ABP1RAY5_9HEXA</name>
<dbReference type="SUPFAM" id="SSF48403">
    <property type="entry name" value="Ankyrin repeat"/>
    <property type="match status" value="1"/>
</dbReference>
<evidence type="ECO:0000313" key="4">
    <source>
        <dbReference type="EMBL" id="CAL8124863.1"/>
    </source>
</evidence>
<dbReference type="EMBL" id="CAXLJM020000068">
    <property type="protein sequence ID" value="CAL8124863.1"/>
    <property type="molecule type" value="Genomic_DNA"/>
</dbReference>
<reference evidence="4 5" key="1">
    <citation type="submission" date="2024-08" db="EMBL/GenBank/DDBJ databases">
        <authorList>
            <person name="Cucini C."/>
            <person name="Frati F."/>
        </authorList>
    </citation>
    <scope>NUCLEOTIDE SEQUENCE [LARGE SCALE GENOMIC DNA]</scope>
</reference>